<dbReference type="FunCoup" id="A0A067RDF7">
    <property type="interactions" value="29"/>
</dbReference>
<dbReference type="GO" id="GO:0005737">
    <property type="term" value="C:cytoplasm"/>
    <property type="evidence" value="ECO:0007669"/>
    <property type="project" value="TreeGrafter"/>
</dbReference>
<accession>A0A067RDF7</accession>
<evidence type="ECO:0000256" key="5">
    <source>
        <dbReference type="ARBA" id="ARBA00022679"/>
    </source>
</evidence>
<protein>
    <recommendedName>
        <fullName evidence="2">non-specific serine/threonine protein kinase</fullName>
        <ecNumber evidence="2">2.7.11.1</ecNumber>
    </recommendedName>
    <alternativeName>
        <fullName evidence="12">Fused homolog</fullName>
    </alternativeName>
</protein>
<evidence type="ECO:0000259" key="14">
    <source>
        <dbReference type="PROSITE" id="PS50011"/>
    </source>
</evidence>
<dbReference type="EMBL" id="KK852530">
    <property type="protein sequence ID" value="KDR21916.1"/>
    <property type="molecule type" value="Genomic_DNA"/>
</dbReference>
<evidence type="ECO:0000256" key="13">
    <source>
        <dbReference type="PROSITE-ProRule" id="PRU10141"/>
    </source>
</evidence>
<feature type="binding site" evidence="13">
    <location>
        <position position="33"/>
    </location>
    <ligand>
        <name>ATP</name>
        <dbReference type="ChEBI" id="CHEBI:30616"/>
    </ligand>
</feature>
<keyword evidence="8 13" id="KW-0067">ATP-binding</keyword>
<dbReference type="SMART" id="SM00220">
    <property type="entry name" value="S_TKc"/>
    <property type="match status" value="1"/>
</dbReference>
<dbReference type="InterPro" id="IPR017441">
    <property type="entry name" value="Protein_kinase_ATP_BS"/>
</dbReference>
<evidence type="ECO:0000313" key="16">
    <source>
        <dbReference type="Proteomes" id="UP000027135"/>
    </source>
</evidence>
<evidence type="ECO:0000256" key="10">
    <source>
        <dbReference type="ARBA" id="ARBA00047899"/>
    </source>
</evidence>
<evidence type="ECO:0000256" key="3">
    <source>
        <dbReference type="ARBA" id="ARBA00022490"/>
    </source>
</evidence>
<reference evidence="15 16" key="1">
    <citation type="journal article" date="2014" name="Nat. Commun.">
        <title>Molecular traces of alternative social organization in a termite genome.</title>
        <authorList>
            <person name="Terrapon N."/>
            <person name="Li C."/>
            <person name="Robertson H.M."/>
            <person name="Ji L."/>
            <person name="Meng X."/>
            <person name="Booth W."/>
            <person name="Chen Z."/>
            <person name="Childers C.P."/>
            <person name="Glastad K.M."/>
            <person name="Gokhale K."/>
            <person name="Gowin J."/>
            <person name="Gronenberg W."/>
            <person name="Hermansen R.A."/>
            <person name="Hu H."/>
            <person name="Hunt B.G."/>
            <person name="Huylmans A.K."/>
            <person name="Khalil S.M."/>
            <person name="Mitchell R.D."/>
            <person name="Munoz-Torres M.C."/>
            <person name="Mustard J.A."/>
            <person name="Pan H."/>
            <person name="Reese J.T."/>
            <person name="Scharf M.E."/>
            <person name="Sun F."/>
            <person name="Vogel H."/>
            <person name="Xiao J."/>
            <person name="Yang W."/>
            <person name="Yang Z."/>
            <person name="Yang Z."/>
            <person name="Zhou J."/>
            <person name="Zhu J."/>
            <person name="Brent C.S."/>
            <person name="Elsik C.G."/>
            <person name="Goodisman M.A."/>
            <person name="Liberles D.A."/>
            <person name="Roe R.M."/>
            <person name="Vargo E.L."/>
            <person name="Vilcinskas A."/>
            <person name="Wang J."/>
            <person name="Bornberg-Bauer E."/>
            <person name="Korb J."/>
            <person name="Zhang G."/>
            <person name="Liebig J."/>
        </authorList>
    </citation>
    <scope>NUCLEOTIDE SEQUENCE [LARGE SCALE GENOMIC DNA]</scope>
    <source>
        <tissue evidence="15">Whole organism</tissue>
    </source>
</reference>
<feature type="domain" description="Protein kinase" evidence="14">
    <location>
        <begin position="4"/>
        <end position="254"/>
    </location>
</feature>
<dbReference type="GO" id="GO:0005524">
    <property type="term" value="F:ATP binding"/>
    <property type="evidence" value="ECO:0007669"/>
    <property type="project" value="UniProtKB-UniRule"/>
</dbReference>
<dbReference type="OMA" id="VRLAGCM"/>
<dbReference type="PROSITE" id="PS00108">
    <property type="entry name" value="PROTEIN_KINASE_ST"/>
    <property type="match status" value="1"/>
</dbReference>
<dbReference type="PROSITE" id="PS00107">
    <property type="entry name" value="PROTEIN_KINASE_ATP"/>
    <property type="match status" value="1"/>
</dbReference>
<proteinExistence type="predicted"/>
<keyword evidence="6 13" id="KW-0547">Nucleotide-binding</keyword>
<evidence type="ECO:0000256" key="1">
    <source>
        <dbReference type="ARBA" id="ARBA00004245"/>
    </source>
</evidence>
<dbReference type="eggNOG" id="KOG0597">
    <property type="taxonomic scope" value="Eukaryota"/>
</dbReference>
<keyword evidence="16" id="KW-1185">Reference proteome</keyword>
<dbReference type="CDD" id="cd14002">
    <property type="entry name" value="STKc_STK36"/>
    <property type="match status" value="1"/>
</dbReference>
<dbReference type="STRING" id="136037.A0A067RDF7"/>
<keyword evidence="3" id="KW-0963">Cytoplasm</keyword>
<dbReference type="Proteomes" id="UP000027135">
    <property type="component" value="Unassembled WGS sequence"/>
</dbReference>
<name>A0A067RDF7_ZOONE</name>
<keyword evidence="5" id="KW-0808">Transferase</keyword>
<dbReference type="SUPFAM" id="SSF56112">
    <property type="entry name" value="Protein kinase-like (PK-like)"/>
    <property type="match status" value="1"/>
</dbReference>
<dbReference type="EC" id="2.7.11.1" evidence="2"/>
<dbReference type="FunFam" id="1.10.510.10:FF:000292">
    <property type="entry name" value="Serine/threonine-protein kinase 36"/>
    <property type="match status" value="1"/>
</dbReference>
<evidence type="ECO:0000256" key="11">
    <source>
        <dbReference type="ARBA" id="ARBA00048679"/>
    </source>
</evidence>
<dbReference type="PANTHER" id="PTHR22983:SF6">
    <property type="entry name" value="SERINE_THREONINE-PROTEIN KINASE 36"/>
    <property type="match status" value="1"/>
</dbReference>
<evidence type="ECO:0000256" key="6">
    <source>
        <dbReference type="ARBA" id="ARBA00022741"/>
    </source>
</evidence>
<comment type="catalytic activity">
    <reaction evidence="11">
        <text>L-seryl-[protein] + ATP = O-phospho-L-seryl-[protein] + ADP + H(+)</text>
        <dbReference type="Rhea" id="RHEA:17989"/>
        <dbReference type="Rhea" id="RHEA-COMP:9863"/>
        <dbReference type="Rhea" id="RHEA-COMP:11604"/>
        <dbReference type="ChEBI" id="CHEBI:15378"/>
        <dbReference type="ChEBI" id="CHEBI:29999"/>
        <dbReference type="ChEBI" id="CHEBI:30616"/>
        <dbReference type="ChEBI" id="CHEBI:83421"/>
        <dbReference type="ChEBI" id="CHEBI:456216"/>
        <dbReference type="EC" id="2.7.11.1"/>
    </reaction>
</comment>
<organism evidence="15 16">
    <name type="scientific">Zootermopsis nevadensis</name>
    <name type="common">Dampwood termite</name>
    <dbReference type="NCBI Taxonomy" id="136037"/>
    <lineage>
        <taxon>Eukaryota</taxon>
        <taxon>Metazoa</taxon>
        <taxon>Ecdysozoa</taxon>
        <taxon>Arthropoda</taxon>
        <taxon>Hexapoda</taxon>
        <taxon>Insecta</taxon>
        <taxon>Pterygota</taxon>
        <taxon>Neoptera</taxon>
        <taxon>Polyneoptera</taxon>
        <taxon>Dictyoptera</taxon>
        <taxon>Blattodea</taxon>
        <taxon>Blattoidea</taxon>
        <taxon>Termitoidae</taxon>
        <taxon>Termopsidae</taxon>
        <taxon>Zootermopsis</taxon>
    </lineage>
</organism>
<dbReference type="GO" id="GO:0007224">
    <property type="term" value="P:smoothened signaling pathway"/>
    <property type="evidence" value="ECO:0007669"/>
    <property type="project" value="TreeGrafter"/>
</dbReference>
<gene>
    <name evidence="15" type="ORF">L798_00467</name>
</gene>
<keyword evidence="9" id="KW-0206">Cytoskeleton</keyword>
<keyword evidence="4" id="KW-0723">Serine/threonine-protein kinase</keyword>
<dbReference type="Gene3D" id="1.10.510.10">
    <property type="entry name" value="Transferase(Phosphotransferase) domain 1"/>
    <property type="match status" value="1"/>
</dbReference>
<comment type="subcellular location">
    <subcellularLocation>
        <location evidence="1">Cytoplasm</location>
        <location evidence="1">Cytoskeleton</location>
    </subcellularLocation>
</comment>
<evidence type="ECO:0000256" key="12">
    <source>
        <dbReference type="ARBA" id="ARBA00075375"/>
    </source>
</evidence>
<dbReference type="InParanoid" id="A0A067RDF7"/>
<dbReference type="InterPro" id="IPR000719">
    <property type="entry name" value="Prot_kinase_dom"/>
</dbReference>
<dbReference type="GO" id="GO:0004674">
    <property type="term" value="F:protein serine/threonine kinase activity"/>
    <property type="evidence" value="ECO:0007669"/>
    <property type="project" value="UniProtKB-KW"/>
</dbReference>
<dbReference type="GO" id="GO:0005856">
    <property type="term" value="C:cytoskeleton"/>
    <property type="evidence" value="ECO:0007669"/>
    <property type="project" value="UniProtKB-SubCell"/>
</dbReference>
<dbReference type="Pfam" id="PF00069">
    <property type="entry name" value="Pkinase"/>
    <property type="match status" value="1"/>
</dbReference>
<evidence type="ECO:0000256" key="7">
    <source>
        <dbReference type="ARBA" id="ARBA00022777"/>
    </source>
</evidence>
<dbReference type="InterPro" id="IPR008271">
    <property type="entry name" value="Ser/Thr_kinase_AS"/>
</dbReference>
<evidence type="ECO:0000256" key="2">
    <source>
        <dbReference type="ARBA" id="ARBA00012513"/>
    </source>
</evidence>
<dbReference type="PROSITE" id="PS50011">
    <property type="entry name" value="PROTEIN_KINASE_DOM"/>
    <property type="match status" value="1"/>
</dbReference>
<evidence type="ECO:0000256" key="4">
    <source>
        <dbReference type="ARBA" id="ARBA00022527"/>
    </source>
</evidence>
<evidence type="ECO:0000256" key="8">
    <source>
        <dbReference type="ARBA" id="ARBA00022840"/>
    </source>
</evidence>
<dbReference type="FunFam" id="3.30.200.20:FF:000042">
    <property type="entry name" value="Aurora kinase A"/>
    <property type="match status" value="1"/>
</dbReference>
<comment type="catalytic activity">
    <reaction evidence="10">
        <text>L-threonyl-[protein] + ATP = O-phospho-L-threonyl-[protein] + ADP + H(+)</text>
        <dbReference type="Rhea" id="RHEA:46608"/>
        <dbReference type="Rhea" id="RHEA-COMP:11060"/>
        <dbReference type="Rhea" id="RHEA-COMP:11605"/>
        <dbReference type="ChEBI" id="CHEBI:15378"/>
        <dbReference type="ChEBI" id="CHEBI:30013"/>
        <dbReference type="ChEBI" id="CHEBI:30616"/>
        <dbReference type="ChEBI" id="CHEBI:61977"/>
        <dbReference type="ChEBI" id="CHEBI:456216"/>
        <dbReference type="EC" id="2.7.11.1"/>
    </reaction>
</comment>
<dbReference type="InterPro" id="IPR011009">
    <property type="entry name" value="Kinase-like_dom_sf"/>
</dbReference>
<dbReference type="PANTHER" id="PTHR22983">
    <property type="entry name" value="PROTEIN KINASE RELATED"/>
    <property type="match status" value="1"/>
</dbReference>
<dbReference type="OrthoDB" id="266718at2759"/>
<sequence length="831" mass="93057">MEKYDVLGLVGEGSFGRVYKAKCLRTDEIVAFKIIQKRGRSEKELRSLRQEFEIQQHLHHPNIIQMLDSFETGNEIVVVTEYADKELYEILGKEGYLPEERVRKIVCDLVSALYYLHSHRVLHRDLKPQNILMEANGVAKLCDFGFARSMSTGTYVLTSIKGTPLYMAPELIEEKPYDHNADLWSLGCIVYELLVGSPPFCTSSILHLVRLIRHEAVKWPDFISPTCQNFIQGLLQKDPGQRLTWPQLLEHPFVKNGVLILKEEGAATPLTNPLTASQVMAKEIQKQDLVNQTAGQSKILTPAVQRMEEHEKKLKLLHQKTECTSNISTVTCNQTVKNTIVSGRNVLSPCETLTTRSCKVIGSKSDSGCSDERNKLSKSSTDSDVVVALDTKKMLQSMSQVCHVSVHNKKNFECVSSVTGKSTLSLRGTQHISVLPSNGASQIGASFPGDVDGLVKKLKVASLVVSGERNVCDSGNLSQSNSKHVNSDTEKLEQNSLSAHVSQEYSADKFKPKYLLSKKKGGTCLYQSRGIFTLHSWDSAVNTHPIESDEWLAFLQRTMEEVMDGDVDAMQQCNFVGVVVSPLRNPGASSRVMEYVSCLLSLPFVVNEVIEEEILKIQQIYLEVKVVPNLVYASKLLARQKAYDSDDLGPSFSGNLLRQVSDLSADELQALECIYLLLCHLTYAAEDFLIQFCDAVAILNATSLLQQFLLLGRRKIRVVTDLVAILCHVLRVLPENAGLIEQIVLGMDTKGYYGIDLTQMLTHHSPVLRARSCTLLQLLGRYSCRALQLNWNQRLQEDLENLMHDSSKMVEVAAKEAVKELKELQFYFQKK</sequence>
<evidence type="ECO:0000313" key="15">
    <source>
        <dbReference type="EMBL" id="KDR21916.1"/>
    </source>
</evidence>
<evidence type="ECO:0000256" key="9">
    <source>
        <dbReference type="ARBA" id="ARBA00023212"/>
    </source>
</evidence>
<dbReference type="AlphaFoldDB" id="A0A067RDF7"/>
<keyword evidence="7 15" id="KW-0418">Kinase</keyword>